<dbReference type="PANTHER" id="PTHR43318">
    <property type="entry name" value="UDP-N-ACETYLGLUCOSAMINE 4,6-DEHYDRATASE"/>
    <property type="match status" value="1"/>
</dbReference>
<keyword evidence="4" id="KW-0456">Lyase</keyword>
<sequence length="625" mass="67782">MLYNLAISLSRSQKRTIILFIDVLLIAVAYLLASLLLYGLSRVSPFARPMFFDLAVLLGVGANLIAFLGLHKIKLNAYQMQGVIESALVAVVLVATGAMTSLLIASIDTPVQVYVVTGMLYLILTVMARLTMRQALLQIYRRGTDRTNLLIYGAGQTGQQLASALATDDTLLPVAFIDDDPRLQSLTIAGLRVHPPAEIDDLITKYDVARIVLAMPSAGRAVQSNITQRLAKTGIEVHVMPSFSDLISKDAKALSDTHPIDFNDLLGRERLEEELPGVSDAYRNRCILVTGAGGSIGSELCRQIVSCRPSSLVMVDHGEHSLFQIDRELRALAPDIDVNAVLGSVTDKSLMSAVLKKWDVDIILHAAAYKHVPLVESNAIEGMRNNVFGTKVMAEAAREAGVERFILVSTDKAVRPSSVMGASKRFAELVVQDLATRSPSTRFSMVRFGNVLGSSGSVIPLFAEQIAAGGPVTLTHADVTRYFMTIPEAVRLVLLAGSFARGGDLFVLDMGEPVPVLQVAKQMITGAGLTVRDDDTPDGDIEIEITGLRPGEKLHEELLIGSDMLTTPHAKIMRAQEDHLSEIELAKALKALREAIDARSPDLLTSTLARWIEKFEKPESATVNE</sequence>
<feature type="transmembrane region" description="Helical" evidence="2">
    <location>
        <begin position="17"/>
        <end position="38"/>
    </location>
</feature>
<feature type="transmembrane region" description="Helical" evidence="2">
    <location>
        <begin position="82"/>
        <end position="105"/>
    </location>
</feature>
<dbReference type="RefSeq" id="WP_085890525.1">
    <property type="nucleotide sequence ID" value="NZ_FWFL01000001.1"/>
</dbReference>
<evidence type="ECO:0000256" key="1">
    <source>
        <dbReference type="ARBA" id="ARBA00007430"/>
    </source>
</evidence>
<dbReference type="SUPFAM" id="SSF53335">
    <property type="entry name" value="S-adenosyl-L-methionine-dependent methyltransferases"/>
    <property type="match status" value="1"/>
</dbReference>
<protein>
    <submittedName>
        <fullName evidence="4">UDP-N-acetyl-alpha-D-glucosamine C6 dehydratase</fullName>
        <ecNumber evidence="4">4.2.1.135</ecNumber>
    </submittedName>
</protein>
<evidence type="ECO:0000313" key="4">
    <source>
        <dbReference type="EMBL" id="SLN11181.1"/>
    </source>
</evidence>
<dbReference type="GO" id="GO:0016829">
    <property type="term" value="F:lyase activity"/>
    <property type="evidence" value="ECO:0007669"/>
    <property type="project" value="UniProtKB-KW"/>
</dbReference>
<comment type="similarity">
    <text evidence="1">Belongs to the polysaccharide synthase family.</text>
</comment>
<keyword evidence="2" id="KW-1133">Transmembrane helix</keyword>
<keyword evidence="2" id="KW-0472">Membrane</keyword>
<dbReference type="Proteomes" id="UP000193827">
    <property type="component" value="Unassembled WGS sequence"/>
</dbReference>
<dbReference type="PANTHER" id="PTHR43318:SF1">
    <property type="entry name" value="POLYSACCHARIDE BIOSYNTHESIS PROTEIN EPSC-RELATED"/>
    <property type="match status" value="1"/>
</dbReference>
<feature type="transmembrane region" description="Helical" evidence="2">
    <location>
        <begin position="50"/>
        <end position="70"/>
    </location>
</feature>
<name>A0A1Y5R9M2_9RHOB</name>
<dbReference type="InterPro" id="IPR029063">
    <property type="entry name" value="SAM-dependent_MTases_sf"/>
</dbReference>
<dbReference type="Pfam" id="PF02719">
    <property type="entry name" value="Polysacc_synt_2"/>
    <property type="match status" value="1"/>
</dbReference>
<dbReference type="AlphaFoldDB" id="A0A1Y5R9M2"/>
<dbReference type="InterPro" id="IPR036291">
    <property type="entry name" value="NAD(P)-bd_dom_sf"/>
</dbReference>
<reference evidence="4 5" key="1">
    <citation type="submission" date="2017-03" db="EMBL/GenBank/DDBJ databases">
        <authorList>
            <person name="Afonso C.L."/>
            <person name="Miller P.J."/>
            <person name="Scott M.A."/>
            <person name="Spackman E."/>
            <person name="Goraichik I."/>
            <person name="Dimitrov K.M."/>
            <person name="Suarez D.L."/>
            <person name="Swayne D.E."/>
        </authorList>
    </citation>
    <scope>NUCLEOTIDE SEQUENCE [LARGE SCALE GENOMIC DNA]</scope>
    <source>
        <strain evidence="4 5">CECT 8287</strain>
    </source>
</reference>
<keyword evidence="5" id="KW-1185">Reference proteome</keyword>
<dbReference type="InterPro" id="IPR003869">
    <property type="entry name" value="Polysac_CapD-like"/>
</dbReference>
<keyword evidence="2" id="KW-0812">Transmembrane</keyword>
<dbReference type="Gene3D" id="3.40.50.720">
    <property type="entry name" value="NAD(P)-binding Rossmann-like Domain"/>
    <property type="match status" value="2"/>
</dbReference>
<evidence type="ECO:0000256" key="2">
    <source>
        <dbReference type="SAM" id="Phobius"/>
    </source>
</evidence>
<evidence type="ECO:0000313" key="5">
    <source>
        <dbReference type="Proteomes" id="UP000193827"/>
    </source>
</evidence>
<evidence type="ECO:0000259" key="3">
    <source>
        <dbReference type="Pfam" id="PF02719"/>
    </source>
</evidence>
<organism evidence="4 5">
    <name type="scientific">Roseovarius litorisediminis</name>
    <dbReference type="NCBI Taxonomy" id="1312363"/>
    <lineage>
        <taxon>Bacteria</taxon>
        <taxon>Pseudomonadati</taxon>
        <taxon>Pseudomonadota</taxon>
        <taxon>Alphaproteobacteria</taxon>
        <taxon>Rhodobacterales</taxon>
        <taxon>Roseobacteraceae</taxon>
        <taxon>Roseovarius</taxon>
    </lineage>
</organism>
<gene>
    <name evidence="4" type="primary">pglF</name>
    <name evidence="4" type="ORF">PEL8287_00233</name>
</gene>
<feature type="transmembrane region" description="Helical" evidence="2">
    <location>
        <begin position="111"/>
        <end position="132"/>
    </location>
</feature>
<feature type="domain" description="Polysaccharide biosynthesis protein CapD-like" evidence="3">
    <location>
        <begin position="287"/>
        <end position="576"/>
    </location>
</feature>
<accession>A0A1Y5R9M2</accession>
<proteinExistence type="inferred from homology"/>
<dbReference type="CDD" id="cd05237">
    <property type="entry name" value="UDP_invert_4-6DH_SDR_e"/>
    <property type="match status" value="1"/>
</dbReference>
<dbReference type="OrthoDB" id="9803111at2"/>
<dbReference type="EC" id="4.2.1.135" evidence="4"/>
<dbReference type="InterPro" id="IPR051203">
    <property type="entry name" value="Polysaccharide_Synthase-Rel"/>
</dbReference>
<dbReference type="SUPFAM" id="SSF51735">
    <property type="entry name" value="NAD(P)-binding Rossmann-fold domains"/>
    <property type="match status" value="1"/>
</dbReference>
<dbReference type="EMBL" id="FWFL01000001">
    <property type="protein sequence ID" value="SLN11181.1"/>
    <property type="molecule type" value="Genomic_DNA"/>
</dbReference>